<keyword evidence="1" id="KW-1133">Transmembrane helix</keyword>
<keyword evidence="4" id="KW-1185">Reference proteome</keyword>
<dbReference type="STRING" id="1792290.MSP8886_01669"/>
<dbReference type="Proteomes" id="UP000092544">
    <property type="component" value="Unassembled WGS sequence"/>
</dbReference>
<dbReference type="InterPro" id="IPR011836">
    <property type="entry name" value="YhdP"/>
</dbReference>
<dbReference type="Pfam" id="PF13116">
    <property type="entry name" value="YhdP"/>
    <property type="match status" value="1"/>
</dbReference>
<sequence>MAKPLQRAISIIWWILVFIAAFLALAVVAAKLLLPLLNEYRPQIERNLSQISGYHISLGKIGGGLEGIDPTIYASNVNLDIDGQSAVSVSEVRIRLNTIKSLLTFSPQFTYLRFTKPSVALQERQGKWLLKGAKASHDVQNDVGIERILGYLMAQKRFSMLDAKIILDSDQLGAHELLIPKAYVFQSDLSSWIKVNAYLDGKSDPFTINAKVSQLLGVIGDYHVQANINVPNIKLSLADSAFSWAKPFKSVQFGGKFWLNYRVGHSIDLQGQSTTFAVALKNGQAYQTHPNFKLRFSQRFPSLSLSVNDLSIEDETGHIADTTNLVYDWSGASDRSFVKFDQIDLGIVNRIATNFLQPKWHIASLLKGLNPKGVASNGSLLLDLHSKDPSYHYLSNFQDASIDGFNGIPKATHLNGTFNLTDEGGVVQFKGKNGYLEFPTVYDNGWNVNQMSGQVTWRENQGTFIVSGKNLYLVRHNAQVVGGFRLESRPNESDWLSLSLGIDHVPVKDRNDYIPKGVLDPSTLNWLNQAFKSGKGTINNMSLVVQAGLRKGDDADVRMKMNVKGADVDFAKGWPVAKQVDGDVDLDKSGLHVAVKSGSLSGLTVKNVFIDLPIEKNKVDWVNVHGALDQDSASVLAMLRTTPLKDSVLSAFDQWRISGPVKGDFSVDIPLTNKNPDPKIGLNLRFQNNPLYIGDADLNTRVKQGQLHFDSSKGFYNTRFDVQALSGDTTISLSSKNKADGGMVIQADMTGTAQVEDIAKWQKAPQLLLPHLSGEMTYSALLSVNQSQAGQVDLTVNSNLLGVRIDLPKPFNKQANVSEPLSLKIMSHQHDLVLQGQYGEKIRSKLLFKSAKFVGGQVLVNSKKPLDQTLYKGLSVDGQMKKVDVDTWKKALFSPDVSSFSANDSKPGGGKNLADLSTSLVVPKWLRQVNFIIDQVVVNPQNTFHNMKITYGDGDKALKVASDEVNFMFDTYKNKPRLRIGYLNWTTAPSAADKKGVGDKKDQVVSQKSAISEPPIHANEIPSMYLSINKLFINQRPYGDWNLTIESDGNELRIDPLSSALKKGSFDGRLLWVDDGSRSKVELAMAIKGKDLAELTKKFAKTAFVTSKKYDINVSLVWKGNPFEFDRKTLSGRISFSAFDGNASKVDDMPVFLKVFGIFNVESLTRRLSLDFSDLFQPGLTYDSTKGDFVVKNGIIKTTTPLSIISPSADLSIEGKADIVNETLDEVLTATLPISGTLPLAGLIWATPQIAGLLYLTDKLIGDQISKVTSVQYKVQGSFSNPTLTPIVHKLKKRSNR</sequence>
<dbReference type="RefSeq" id="WP_067014867.1">
    <property type="nucleotide sequence ID" value="NZ_FLOB01000003.1"/>
</dbReference>
<name>A0A1A8TDE9_9GAMM</name>
<reference evidence="3 4" key="1">
    <citation type="submission" date="2016-06" db="EMBL/GenBank/DDBJ databases">
        <authorList>
            <person name="Kjaerup R.B."/>
            <person name="Dalgaard T.S."/>
            <person name="Juul-Madsen H.R."/>
        </authorList>
    </citation>
    <scope>NUCLEOTIDE SEQUENCE [LARGE SCALE GENOMIC DNA]</scope>
    <source>
        <strain evidence="3 4">CECT 8886</strain>
    </source>
</reference>
<protein>
    <recommendedName>
        <fullName evidence="2">YhdP central domain-containing protein</fullName>
    </recommendedName>
</protein>
<keyword evidence="1" id="KW-0472">Membrane</keyword>
<proteinExistence type="predicted"/>
<dbReference type="PANTHER" id="PTHR38690:SF1">
    <property type="entry name" value="PROTEASE"/>
    <property type="match status" value="1"/>
</dbReference>
<dbReference type="PANTHER" id="PTHR38690">
    <property type="entry name" value="PROTEASE-RELATED"/>
    <property type="match status" value="1"/>
</dbReference>
<evidence type="ECO:0000259" key="2">
    <source>
        <dbReference type="Pfam" id="PF13116"/>
    </source>
</evidence>
<dbReference type="NCBIfam" id="TIGR02099">
    <property type="entry name" value="YhdP family protein"/>
    <property type="match status" value="1"/>
</dbReference>
<evidence type="ECO:0000313" key="3">
    <source>
        <dbReference type="EMBL" id="SBS30011.1"/>
    </source>
</evidence>
<keyword evidence="1" id="KW-0812">Transmembrane</keyword>
<organism evidence="3 4">
    <name type="scientific">Marinomonas spartinae</name>
    <dbReference type="NCBI Taxonomy" id="1792290"/>
    <lineage>
        <taxon>Bacteria</taxon>
        <taxon>Pseudomonadati</taxon>
        <taxon>Pseudomonadota</taxon>
        <taxon>Gammaproteobacteria</taxon>
        <taxon>Oceanospirillales</taxon>
        <taxon>Oceanospirillaceae</taxon>
        <taxon>Marinomonas</taxon>
    </lineage>
</organism>
<dbReference type="InterPro" id="IPR025263">
    <property type="entry name" value="YhdP_central"/>
</dbReference>
<feature type="transmembrane region" description="Helical" evidence="1">
    <location>
        <begin position="12"/>
        <end position="34"/>
    </location>
</feature>
<accession>A0A1A8TDE9</accession>
<evidence type="ECO:0000256" key="1">
    <source>
        <dbReference type="SAM" id="Phobius"/>
    </source>
</evidence>
<evidence type="ECO:0000313" key="4">
    <source>
        <dbReference type="Proteomes" id="UP000092544"/>
    </source>
</evidence>
<dbReference type="EMBL" id="FLOB01000003">
    <property type="protein sequence ID" value="SBS30011.1"/>
    <property type="molecule type" value="Genomic_DNA"/>
</dbReference>
<gene>
    <name evidence="3" type="ORF">MSP8886_01669</name>
</gene>
<dbReference type="OrthoDB" id="9762238at2"/>
<feature type="domain" description="YhdP central" evidence="2">
    <location>
        <begin position="4"/>
        <end position="1283"/>
    </location>
</feature>